<dbReference type="Proteomes" id="UP000789706">
    <property type="component" value="Unassembled WGS sequence"/>
</dbReference>
<protein>
    <submittedName>
        <fullName evidence="1">9902_t:CDS:1</fullName>
    </submittedName>
</protein>
<sequence>MELNKLAESESLDVTFLSSHEARTDANFNHSRAPEQIYITSYIAACSLGRTPGSNQYTCYRHMQGSFDYLKNLHALALYSGTIGALLENNVQNWDHPTLLAETSWLRCNNNFFKTYNHFYNKGNIDGPPLVFPTARILSATENNIDTIQNNLQPTDIIISNTNFNSDIYKYSIHINDIIGNYLPSVNEHESPYESIAIDYMSNTQMTPTETDKLFCHYTNFPTKIILKEGMRVIFLNNSLFTKGLSNGSIGVVLKVINNDTIQVAFPLKVGIAN</sequence>
<dbReference type="EMBL" id="CAJVPK010001613">
    <property type="protein sequence ID" value="CAG8592983.1"/>
    <property type="molecule type" value="Genomic_DNA"/>
</dbReference>
<dbReference type="OrthoDB" id="2440770at2759"/>
<name>A0A9N9C710_9GLOM</name>
<evidence type="ECO:0000313" key="1">
    <source>
        <dbReference type="EMBL" id="CAG8592983.1"/>
    </source>
</evidence>
<evidence type="ECO:0000313" key="2">
    <source>
        <dbReference type="Proteomes" id="UP000789706"/>
    </source>
</evidence>
<dbReference type="AlphaFoldDB" id="A0A9N9C710"/>
<keyword evidence="2" id="KW-1185">Reference proteome</keyword>
<organism evidence="1 2">
    <name type="scientific">Diversispora eburnea</name>
    <dbReference type="NCBI Taxonomy" id="1213867"/>
    <lineage>
        <taxon>Eukaryota</taxon>
        <taxon>Fungi</taxon>
        <taxon>Fungi incertae sedis</taxon>
        <taxon>Mucoromycota</taxon>
        <taxon>Glomeromycotina</taxon>
        <taxon>Glomeromycetes</taxon>
        <taxon>Diversisporales</taxon>
        <taxon>Diversisporaceae</taxon>
        <taxon>Diversispora</taxon>
    </lineage>
</organism>
<comment type="caution">
    <text evidence="1">The sequence shown here is derived from an EMBL/GenBank/DDBJ whole genome shotgun (WGS) entry which is preliminary data.</text>
</comment>
<reference evidence="1" key="1">
    <citation type="submission" date="2021-06" db="EMBL/GenBank/DDBJ databases">
        <authorList>
            <person name="Kallberg Y."/>
            <person name="Tangrot J."/>
            <person name="Rosling A."/>
        </authorList>
    </citation>
    <scope>NUCLEOTIDE SEQUENCE</scope>
    <source>
        <strain evidence="1">AZ414A</strain>
    </source>
</reference>
<gene>
    <name evidence="1" type="ORF">DEBURN_LOCUS9150</name>
</gene>
<accession>A0A9N9C710</accession>
<proteinExistence type="predicted"/>